<keyword evidence="3" id="KW-1003">Cell membrane</keyword>
<dbReference type="PANTHER" id="PTHR34856:SF2">
    <property type="entry name" value="PROTEIN NRFD"/>
    <property type="match status" value="1"/>
</dbReference>
<dbReference type="InterPro" id="IPR005614">
    <property type="entry name" value="NrfD-like"/>
</dbReference>
<feature type="transmembrane region" description="Helical" evidence="7">
    <location>
        <begin position="94"/>
        <end position="119"/>
    </location>
</feature>
<reference evidence="8 9" key="1">
    <citation type="submission" date="2019-03" db="EMBL/GenBank/DDBJ databases">
        <title>Genomic Encyclopedia of Type Strains, Phase IV (KMG-IV): sequencing the most valuable type-strain genomes for metagenomic binning, comparative biology and taxonomic classification.</title>
        <authorList>
            <person name="Goeker M."/>
        </authorList>
    </citation>
    <scope>NUCLEOTIDE SEQUENCE [LARGE SCALE GENOMIC DNA]</scope>
    <source>
        <strain evidence="8 9">DSM 24830</strain>
    </source>
</reference>
<dbReference type="EMBL" id="SMFQ01000004">
    <property type="protein sequence ID" value="TCJ84943.1"/>
    <property type="molecule type" value="Genomic_DNA"/>
</dbReference>
<evidence type="ECO:0000256" key="7">
    <source>
        <dbReference type="SAM" id="Phobius"/>
    </source>
</evidence>
<keyword evidence="5 7" id="KW-1133">Transmembrane helix</keyword>
<feature type="transmembrane region" description="Helical" evidence="7">
    <location>
        <begin position="311"/>
        <end position="333"/>
    </location>
</feature>
<dbReference type="RefSeq" id="WP_131906666.1">
    <property type="nucleotide sequence ID" value="NZ_BAAAFU010000006.1"/>
</dbReference>
<keyword evidence="6 7" id="KW-0472">Membrane</keyword>
<evidence type="ECO:0000313" key="9">
    <source>
        <dbReference type="Proteomes" id="UP000294887"/>
    </source>
</evidence>
<evidence type="ECO:0000256" key="6">
    <source>
        <dbReference type="ARBA" id="ARBA00023136"/>
    </source>
</evidence>
<keyword evidence="4 7" id="KW-0812">Transmembrane</keyword>
<feature type="transmembrane region" description="Helical" evidence="7">
    <location>
        <begin position="58"/>
        <end position="82"/>
    </location>
</feature>
<dbReference type="OrthoDB" id="9765987at2"/>
<organism evidence="8 9">
    <name type="scientific">Cocleimonas flava</name>
    <dbReference type="NCBI Taxonomy" id="634765"/>
    <lineage>
        <taxon>Bacteria</taxon>
        <taxon>Pseudomonadati</taxon>
        <taxon>Pseudomonadota</taxon>
        <taxon>Gammaproteobacteria</taxon>
        <taxon>Thiotrichales</taxon>
        <taxon>Thiotrichaceae</taxon>
        <taxon>Cocleimonas</taxon>
    </lineage>
</organism>
<evidence type="ECO:0000256" key="2">
    <source>
        <dbReference type="ARBA" id="ARBA00008929"/>
    </source>
</evidence>
<comment type="caution">
    <text evidence="8">The sequence shown here is derived from an EMBL/GenBank/DDBJ whole genome shotgun (WGS) entry which is preliminary data.</text>
</comment>
<dbReference type="InterPro" id="IPR052049">
    <property type="entry name" value="Electron_transfer_protein"/>
</dbReference>
<gene>
    <name evidence="8" type="ORF">EV695_2906</name>
</gene>
<dbReference type="Pfam" id="PF03916">
    <property type="entry name" value="NrfD"/>
    <property type="match status" value="1"/>
</dbReference>
<keyword evidence="9" id="KW-1185">Reference proteome</keyword>
<dbReference type="AlphaFoldDB" id="A0A4R1EUK3"/>
<feature type="transmembrane region" description="Helical" evidence="7">
    <location>
        <begin position="15"/>
        <end position="38"/>
    </location>
</feature>
<proteinExistence type="inferred from homology"/>
<comment type="similarity">
    <text evidence="2">Belongs to the NrfD family.</text>
</comment>
<protein>
    <submittedName>
        <fullName evidence="8">Molybdopterin-containing oxidoreductase family membrane subunit</fullName>
    </submittedName>
</protein>
<dbReference type="Proteomes" id="UP000294887">
    <property type="component" value="Unassembled WGS sequence"/>
</dbReference>
<accession>A0A4R1EUK3</accession>
<feature type="transmembrane region" description="Helical" evidence="7">
    <location>
        <begin position="197"/>
        <end position="220"/>
    </location>
</feature>
<feature type="transmembrane region" description="Helical" evidence="7">
    <location>
        <begin position="283"/>
        <end position="304"/>
    </location>
</feature>
<feature type="transmembrane region" description="Helical" evidence="7">
    <location>
        <begin position="172"/>
        <end position="191"/>
    </location>
</feature>
<evidence type="ECO:0000256" key="1">
    <source>
        <dbReference type="ARBA" id="ARBA00004651"/>
    </source>
</evidence>
<feature type="transmembrane region" description="Helical" evidence="7">
    <location>
        <begin position="366"/>
        <end position="387"/>
    </location>
</feature>
<comment type="subcellular location">
    <subcellularLocation>
        <location evidence="1">Cell membrane</location>
        <topology evidence="1">Multi-pass membrane protein</topology>
    </subcellularLocation>
</comment>
<evidence type="ECO:0000256" key="5">
    <source>
        <dbReference type="ARBA" id="ARBA00022989"/>
    </source>
</evidence>
<dbReference type="PANTHER" id="PTHR34856">
    <property type="entry name" value="PROTEIN NRFD"/>
    <property type="match status" value="1"/>
</dbReference>
<feature type="transmembrane region" description="Helical" evidence="7">
    <location>
        <begin position="131"/>
        <end position="151"/>
    </location>
</feature>
<dbReference type="GO" id="GO:0005886">
    <property type="term" value="C:plasma membrane"/>
    <property type="evidence" value="ECO:0007669"/>
    <property type="project" value="UniProtKB-SubCell"/>
</dbReference>
<dbReference type="Gene3D" id="1.20.1630.10">
    <property type="entry name" value="Formate dehydrogenase/DMSO reductase domain"/>
    <property type="match status" value="1"/>
</dbReference>
<sequence>MSTNTVFSEVKNSGLGYWAVLGFFGLLALAGIAAFYYIHHHGHYVTGMNNQIVWGMPHVFAIFLIVAASGAANVATVGTVFGKKIYQPLGRLSAFLAVALLIGGLVVLLLDLGSIGHVIEMAFGYINFKSIFAWNIILYSGFIAIIAVYLWTMMDRSKASKKLYKPVGIINMIWRFVLTMGTGSIFGFLVARQYYDAAILAPLFIVASYVYGTAIYTLVLMASFKMTGRELGDAVLNRLRYTLAIFIALVFFLELVRHLTNLYATEHHGVESYILNGGPFSNLFWYGQILFGSLVPMFLVWCTFLRNNRMALAVAAALAVFGGLAQIYVILIGGQSYPLVLFPNSETSSTFSDGVFNAYSATLPEYLLGIGGVGLAICFLIIGMKIFRLLPTTLSDASVDPHHS</sequence>
<evidence type="ECO:0000256" key="3">
    <source>
        <dbReference type="ARBA" id="ARBA00022475"/>
    </source>
</evidence>
<name>A0A4R1EUK3_9GAMM</name>
<feature type="transmembrane region" description="Helical" evidence="7">
    <location>
        <begin position="241"/>
        <end position="263"/>
    </location>
</feature>
<evidence type="ECO:0000256" key="4">
    <source>
        <dbReference type="ARBA" id="ARBA00022692"/>
    </source>
</evidence>
<evidence type="ECO:0000313" key="8">
    <source>
        <dbReference type="EMBL" id="TCJ84943.1"/>
    </source>
</evidence>